<dbReference type="Proteomes" id="UP001237105">
    <property type="component" value="Unassembled WGS sequence"/>
</dbReference>
<feature type="compositionally biased region" description="Low complexity" evidence="1">
    <location>
        <begin position="113"/>
        <end position="131"/>
    </location>
</feature>
<evidence type="ECO:0000256" key="1">
    <source>
        <dbReference type="SAM" id="MobiDB-lite"/>
    </source>
</evidence>
<sequence>MLGILIVVVAFTLAVLGAGVVWAIALRNRRQATPPAVQPGWTPGPQMGQAAQPPHQQHYPAMPGGQAPMQQAQPGQAPMGQPPYPAAPGQAPAPGPYTQNPQTPQGQAPGPYGQNPQAPNPYGQQPPYQGQ</sequence>
<name>A0ABT6SX59_9ACTN</name>
<evidence type="ECO:0000313" key="2">
    <source>
        <dbReference type="EMBL" id="MDI3420179.1"/>
    </source>
</evidence>
<protein>
    <submittedName>
        <fullName evidence="2">Uncharacterized protein</fullName>
    </submittedName>
</protein>
<feature type="compositionally biased region" description="Low complexity" evidence="1">
    <location>
        <begin position="43"/>
        <end position="79"/>
    </location>
</feature>
<evidence type="ECO:0000313" key="3">
    <source>
        <dbReference type="Proteomes" id="UP001237105"/>
    </source>
</evidence>
<keyword evidence="3" id="KW-1185">Reference proteome</keyword>
<gene>
    <name evidence="2" type="ORF">QIT00_16695</name>
</gene>
<feature type="compositionally biased region" description="Pro residues" evidence="1">
    <location>
        <begin position="80"/>
        <end position="95"/>
    </location>
</feature>
<dbReference type="EMBL" id="JASCIS010000015">
    <property type="protein sequence ID" value="MDI3420179.1"/>
    <property type="molecule type" value="Genomic_DNA"/>
</dbReference>
<comment type="caution">
    <text evidence="2">The sequence shown here is derived from an EMBL/GenBank/DDBJ whole genome shotgun (WGS) entry which is preliminary data.</text>
</comment>
<reference evidence="2 3" key="1">
    <citation type="submission" date="2023-05" db="EMBL/GenBank/DDBJ databases">
        <title>Draft genome sequence of Streptomyces sp. B-S-A12 isolated from a cave soil in Thailand.</title>
        <authorList>
            <person name="Chamroensaksri N."/>
            <person name="Muangham S."/>
        </authorList>
    </citation>
    <scope>NUCLEOTIDE SEQUENCE [LARGE SCALE GENOMIC DNA]</scope>
    <source>
        <strain evidence="2 3">B-S-A12</strain>
    </source>
</reference>
<organism evidence="2 3">
    <name type="scientific">Streptomyces luteolus</name>
    <dbReference type="NCBI Taxonomy" id="3043615"/>
    <lineage>
        <taxon>Bacteria</taxon>
        <taxon>Bacillati</taxon>
        <taxon>Actinomycetota</taxon>
        <taxon>Actinomycetes</taxon>
        <taxon>Kitasatosporales</taxon>
        <taxon>Streptomycetaceae</taxon>
        <taxon>Streptomyces</taxon>
    </lineage>
</organism>
<feature type="region of interest" description="Disordered" evidence="1">
    <location>
        <begin position="31"/>
        <end position="131"/>
    </location>
</feature>
<accession>A0ABT6SX59</accession>
<proteinExistence type="predicted"/>
<dbReference type="RefSeq" id="WP_282536066.1">
    <property type="nucleotide sequence ID" value="NZ_JASCIS010000015.1"/>
</dbReference>